<accession>A0A0N0RFX1</accession>
<reference evidence="3 5" key="2">
    <citation type="submission" date="2015-07" db="EMBL/GenBank/DDBJ databases">
        <title>Whole genome sequence of Ardenticatena maritima DSM 23922.</title>
        <authorList>
            <person name="Hemp J."/>
            <person name="Ward L.M."/>
            <person name="Pace L.A."/>
            <person name="Fischer W.W."/>
        </authorList>
    </citation>
    <scope>NUCLEOTIDE SEQUENCE [LARGE SCALE GENOMIC DNA]</scope>
    <source>
        <strain evidence="3 5">110S</strain>
    </source>
</reference>
<dbReference type="InParanoid" id="A0A0N0RFX1"/>
<evidence type="ECO:0000256" key="1">
    <source>
        <dbReference type="SAM" id="Phobius"/>
    </source>
</evidence>
<reference evidence="4" key="3">
    <citation type="submission" date="2015-08" db="EMBL/GenBank/DDBJ databases">
        <title>Draft Genome Sequence of a Heterotrophic Facultative Anaerobic Bacterium Ardenticatena maritima Strain 110S.</title>
        <authorList>
            <person name="Kawaichi S."/>
            <person name="Yoshida T."/>
            <person name="Sako Y."/>
            <person name="Nakamura R."/>
        </authorList>
    </citation>
    <scope>NUCLEOTIDE SEQUENCE [LARGE SCALE GENOMIC DNA]</scope>
    <source>
        <strain evidence="4">110S</strain>
    </source>
</reference>
<keyword evidence="1" id="KW-0472">Membrane</keyword>
<proteinExistence type="predicted"/>
<dbReference type="Proteomes" id="UP000050502">
    <property type="component" value="Unassembled WGS sequence"/>
</dbReference>
<feature type="transmembrane region" description="Helical" evidence="1">
    <location>
        <begin position="99"/>
        <end position="117"/>
    </location>
</feature>
<keyword evidence="4" id="KW-1185">Reference proteome</keyword>
<comment type="caution">
    <text evidence="2">The sequence shown here is derived from an EMBL/GenBank/DDBJ whole genome shotgun (WGS) entry which is preliminary data.</text>
</comment>
<dbReference type="Proteomes" id="UP000037784">
    <property type="component" value="Unassembled WGS sequence"/>
</dbReference>
<feature type="transmembrane region" description="Helical" evidence="1">
    <location>
        <begin position="241"/>
        <end position="263"/>
    </location>
</feature>
<dbReference type="STRING" id="872965.SE16_06045"/>
<dbReference type="EMBL" id="LGKN01000004">
    <property type="protein sequence ID" value="KPL88376.1"/>
    <property type="molecule type" value="Genomic_DNA"/>
</dbReference>
<feature type="transmembrane region" description="Helical" evidence="1">
    <location>
        <begin position="38"/>
        <end position="62"/>
    </location>
</feature>
<name>A0A0N0RFX1_9CHLR</name>
<evidence type="ECO:0000313" key="4">
    <source>
        <dbReference type="Proteomes" id="UP000037784"/>
    </source>
</evidence>
<sequence length="702" mass="77680">MRWRLHIASLLLLWMITANWLSKHPALLLPPPHGTAAFPISAIALAVLMGLVLFLPGLAFLSFLPLPLSTFERFILAPAVSLPFYPLMVFFAAQLGITLTPLAIWGLIITASIVLIWRGKTGAWHLDVFTLTACVLVLLLWGSRFWVVREMLAPAWGDGVQHSIIVQRMLEEGGLFSSWEPYAPAQTFTYHFGFHATAAAFAWLSHQPAHLAVLLIAQALNVAAVLVLAAPVLAFTRGQRWSALVALLVAGFLSRHPAFYANWSRDTQLAGQVILPALLWVFHRWWFDAKRPPRAFLVLAAWFAAGLLLTHYRVALLAALAALAWGGVAFWRWRTTPGEWVARTATLGMAGLVGALSVSSWFWSLRRGSFDEYAAQTFNTLPDERRAQLFQEMRTIWGMVPAYYPTWLVGSGMLAGVFALVRRYHWAWAIATWCFLSFAASNPFFFGIGGNNFISNFTLMIACYILLALVLAASIAGSLQRLTTSRFEPFLSILLITLALLGSRQQIGIVEPGYQMLTQDDVQAFEWIRAHTPTESLFLINGFLAFNDTVAVGSDGGWWLTYFTKRPILIPPLISTLEHNPPGQRPIDIRHIVLDIQASQGEPAALRAVLCRAGITHIYLGADRGTIGGPGVPLVPEEWLHALPDAHLLFEAGKAQVWEFDRATCPTEENAANPPSAFDTTQPTAIITRAFWLFPLCASARA</sequence>
<gene>
    <name evidence="2" type="ORF">ARMA_2873</name>
    <name evidence="3" type="ORF">SE16_06045</name>
</gene>
<dbReference type="EMBL" id="BBZA01000265">
    <property type="protein sequence ID" value="GAP64450.1"/>
    <property type="molecule type" value="Genomic_DNA"/>
</dbReference>
<feature type="transmembrane region" description="Helical" evidence="1">
    <location>
        <begin position="428"/>
        <end position="448"/>
    </location>
</feature>
<evidence type="ECO:0000313" key="2">
    <source>
        <dbReference type="EMBL" id="GAP64450.1"/>
    </source>
</evidence>
<feature type="transmembrane region" description="Helical" evidence="1">
    <location>
        <begin position="402"/>
        <end position="421"/>
    </location>
</feature>
<evidence type="ECO:0000313" key="3">
    <source>
        <dbReference type="EMBL" id="KPL88376.1"/>
    </source>
</evidence>
<dbReference type="OrthoDB" id="144271at2"/>
<protein>
    <recommendedName>
        <fullName evidence="6">Glycosyltransferase RgtA/B/C/D-like domain-containing protein</fullName>
    </recommendedName>
</protein>
<keyword evidence="1" id="KW-0812">Transmembrane</keyword>
<feature type="transmembrane region" description="Helical" evidence="1">
    <location>
        <begin position="340"/>
        <end position="363"/>
    </location>
</feature>
<keyword evidence="1" id="KW-1133">Transmembrane helix</keyword>
<dbReference type="AlphaFoldDB" id="A0A0N0RFX1"/>
<feature type="transmembrane region" description="Helical" evidence="1">
    <location>
        <begin position="269"/>
        <end position="287"/>
    </location>
</feature>
<feature type="transmembrane region" description="Helical" evidence="1">
    <location>
        <begin position="294"/>
        <end position="310"/>
    </location>
</feature>
<evidence type="ECO:0008006" key="6">
    <source>
        <dbReference type="Google" id="ProtNLM"/>
    </source>
</evidence>
<reference evidence="2 4" key="1">
    <citation type="journal article" date="2015" name="Genome Announc.">
        <title>Draft Genome Sequence of a Heterotrophic Facultative Anaerobic Thermophilic Bacterium, Ardenticatena maritima Strain 110ST.</title>
        <authorList>
            <person name="Kawaichi S."/>
            <person name="Yoshida T."/>
            <person name="Sako Y."/>
            <person name="Nakamura R."/>
        </authorList>
    </citation>
    <scope>NUCLEOTIDE SEQUENCE [LARGE SCALE GENOMIC DNA]</scope>
    <source>
        <strain evidence="2 4">110S</strain>
    </source>
</reference>
<feature type="transmembrane region" description="Helical" evidence="1">
    <location>
        <begin position="454"/>
        <end position="475"/>
    </location>
</feature>
<evidence type="ECO:0000313" key="5">
    <source>
        <dbReference type="Proteomes" id="UP000050502"/>
    </source>
</evidence>
<dbReference type="RefSeq" id="WP_054494127.1">
    <property type="nucleotide sequence ID" value="NZ_BBZA01000265.1"/>
</dbReference>
<feature type="transmembrane region" description="Helical" evidence="1">
    <location>
        <begin position="74"/>
        <end position="93"/>
    </location>
</feature>
<feature type="transmembrane region" description="Helical" evidence="1">
    <location>
        <begin position="211"/>
        <end position="234"/>
    </location>
</feature>
<organism evidence="2 4">
    <name type="scientific">Ardenticatena maritima</name>
    <dbReference type="NCBI Taxonomy" id="872965"/>
    <lineage>
        <taxon>Bacteria</taxon>
        <taxon>Bacillati</taxon>
        <taxon>Chloroflexota</taxon>
        <taxon>Ardenticatenia</taxon>
        <taxon>Ardenticatenales</taxon>
        <taxon>Ardenticatenaceae</taxon>
        <taxon>Ardenticatena</taxon>
    </lineage>
</organism>
<feature type="transmembrane region" description="Helical" evidence="1">
    <location>
        <begin position="124"/>
        <end position="142"/>
    </location>
</feature>